<dbReference type="EMBL" id="JBIAMT010000005">
    <property type="protein sequence ID" value="MFF0499877.1"/>
    <property type="molecule type" value="Genomic_DNA"/>
</dbReference>
<dbReference type="SUPFAM" id="SSF51735">
    <property type="entry name" value="NAD(P)-binding Rossmann-fold domains"/>
    <property type="match status" value="1"/>
</dbReference>
<dbReference type="PRINTS" id="PR00080">
    <property type="entry name" value="SDRFAMILY"/>
</dbReference>
<dbReference type="RefSeq" id="WP_387398727.1">
    <property type="nucleotide sequence ID" value="NZ_JBIAMT010000005.1"/>
</dbReference>
<dbReference type="NCBIfam" id="NF009466">
    <property type="entry name" value="PRK12826.1-2"/>
    <property type="match status" value="1"/>
</dbReference>
<dbReference type="EC" id="1.1.1.100" evidence="3"/>
<reference evidence="3 4" key="1">
    <citation type="submission" date="2024-10" db="EMBL/GenBank/DDBJ databases">
        <title>The Natural Products Discovery Center: Release of the First 8490 Sequenced Strains for Exploring Actinobacteria Biosynthetic Diversity.</title>
        <authorList>
            <person name="Kalkreuter E."/>
            <person name="Kautsar S.A."/>
            <person name="Yang D."/>
            <person name="Bader C.D."/>
            <person name="Teijaro C.N."/>
            <person name="Fluegel L."/>
            <person name="Davis C.M."/>
            <person name="Simpson J.R."/>
            <person name="Lauterbach L."/>
            <person name="Steele A.D."/>
            <person name="Gui C."/>
            <person name="Meng S."/>
            <person name="Li G."/>
            <person name="Viehrig K."/>
            <person name="Ye F."/>
            <person name="Su P."/>
            <person name="Kiefer A.F."/>
            <person name="Nichols A."/>
            <person name="Cepeda A.J."/>
            <person name="Yan W."/>
            <person name="Fan B."/>
            <person name="Jiang Y."/>
            <person name="Adhikari A."/>
            <person name="Zheng C.-J."/>
            <person name="Schuster L."/>
            <person name="Cowan T.M."/>
            <person name="Smanski M.J."/>
            <person name="Chevrette M.G."/>
            <person name="De Carvalho L.P.S."/>
            <person name="Shen B."/>
        </authorList>
    </citation>
    <scope>NUCLEOTIDE SEQUENCE [LARGE SCALE GENOMIC DNA]</scope>
    <source>
        <strain evidence="3 4">NPDC004119</strain>
    </source>
</reference>
<dbReference type="NCBIfam" id="NF005559">
    <property type="entry name" value="PRK07231.1"/>
    <property type="match status" value="1"/>
</dbReference>
<comment type="similarity">
    <text evidence="1">Belongs to the short-chain dehydrogenases/reductases (SDR) family.</text>
</comment>
<dbReference type="PANTHER" id="PTHR42760:SF40">
    <property type="entry name" value="3-OXOACYL-[ACYL-CARRIER-PROTEIN] REDUCTASE, CHLOROPLASTIC"/>
    <property type="match status" value="1"/>
</dbReference>
<name>A0ABW6P9Q5_9NOCA</name>
<dbReference type="InterPro" id="IPR020904">
    <property type="entry name" value="Sc_DH/Rdtase_CS"/>
</dbReference>
<dbReference type="PRINTS" id="PR00081">
    <property type="entry name" value="GDHRDH"/>
</dbReference>
<evidence type="ECO:0000313" key="4">
    <source>
        <dbReference type="Proteomes" id="UP001601442"/>
    </source>
</evidence>
<dbReference type="InterPro" id="IPR057326">
    <property type="entry name" value="KR_dom"/>
</dbReference>
<evidence type="ECO:0000256" key="1">
    <source>
        <dbReference type="ARBA" id="ARBA00006484"/>
    </source>
</evidence>
<feature type="domain" description="Ketoreductase" evidence="2">
    <location>
        <begin position="7"/>
        <end position="186"/>
    </location>
</feature>
<dbReference type="NCBIfam" id="NF004198">
    <property type="entry name" value="PRK05653.1-3"/>
    <property type="match status" value="1"/>
</dbReference>
<evidence type="ECO:0000313" key="3">
    <source>
        <dbReference type="EMBL" id="MFF0499877.1"/>
    </source>
</evidence>
<keyword evidence="4" id="KW-1185">Reference proteome</keyword>
<dbReference type="InterPro" id="IPR036291">
    <property type="entry name" value="NAD(P)-bd_dom_sf"/>
</dbReference>
<dbReference type="PROSITE" id="PS00061">
    <property type="entry name" value="ADH_SHORT"/>
    <property type="match status" value="1"/>
</dbReference>
<evidence type="ECO:0000259" key="2">
    <source>
        <dbReference type="SMART" id="SM00822"/>
    </source>
</evidence>
<accession>A0ABW6P9Q5</accession>
<keyword evidence="3" id="KW-0560">Oxidoreductase</keyword>
<dbReference type="Proteomes" id="UP001601442">
    <property type="component" value="Unassembled WGS sequence"/>
</dbReference>
<proteinExistence type="inferred from homology"/>
<dbReference type="InterPro" id="IPR002347">
    <property type="entry name" value="SDR_fam"/>
</dbReference>
<dbReference type="PANTHER" id="PTHR42760">
    <property type="entry name" value="SHORT-CHAIN DEHYDROGENASES/REDUCTASES FAMILY MEMBER"/>
    <property type="match status" value="1"/>
</dbReference>
<sequence>MELLKDKVAVVTGGAQGLGLAIATLFAAHGARIVLADLNIDAAESEAAALDGSAQRCDVTDEDQVESLVRTTAERFGSVDIMINNAGITRDKTMAKMSAADFRTVIDVHLYGAWLGTRAAAAIMRDQGSGSIVNMSSISGKVGMFGQTNYSAAKAGMVGLTKAAAKEVASRGVRVNAIQPGLIRTAMTEAMPQHAWDAKLAEIPLRRAGEPSEVASAALFLASDLSSYITGVVLEVAGGRHI</sequence>
<organism evidence="3 4">
    <name type="scientific">Nocardia aobensis</name>
    <dbReference type="NCBI Taxonomy" id="257277"/>
    <lineage>
        <taxon>Bacteria</taxon>
        <taxon>Bacillati</taxon>
        <taxon>Actinomycetota</taxon>
        <taxon>Actinomycetes</taxon>
        <taxon>Mycobacteriales</taxon>
        <taxon>Nocardiaceae</taxon>
        <taxon>Nocardia</taxon>
    </lineage>
</organism>
<protein>
    <submittedName>
        <fullName evidence="3">3-oxoacyl-ACP reductase FabG</fullName>
        <ecNumber evidence="3">1.1.1.100</ecNumber>
    </submittedName>
</protein>
<dbReference type="Pfam" id="PF13561">
    <property type="entry name" value="adh_short_C2"/>
    <property type="match status" value="1"/>
</dbReference>
<dbReference type="GO" id="GO:0004316">
    <property type="term" value="F:3-oxoacyl-[acyl-carrier-protein] reductase (NADPH) activity"/>
    <property type="evidence" value="ECO:0007669"/>
    <property type="project" value="UniProtKB-EC"/>
</dbReference>
<gene>
    <name evidence="3" type="primary">fabG</name>
    <name evidence="3" type="ORF">ACFYU5_25990</name>
</gene>
<dbReference type="SMART" id="SM00822">
    <property type="entry name" value="PKS_KR"/>
    <property type="match status" value="1"/>
</dbReference>
<comment type="caution">
    <text evidence="3">The sequence shown here is derived from an EMBL/GenBank/DDBJ whole genome shotgun (WGS) entry which is preliminary data.</text>
</comment>
<dbReference type="Gene3D" id="3.40.50.720">
    <property type="entry name" value="NAD(P)-binding Rossmann-like Domain"/>
    <property type="match status" value="1"/>
</dbReference>